<reference evidence="1" key="1">
    <citation type="submission" date="2021-02" db="EMBL/GenBank/DDBJ databases">
        <title>Genome-Resolved Metagenomics of a Microbial Community Performing Photosynthetic Biological Nutrient Removal.</title>
        <authorList>
            <person name="Mcdaniel E.A."/>
        </authorList>
    </citation>
    <scope>NUCLEOTIDE SEQUENCE</scope>
    <source>
        <strain evidence="1">UWPOB_OBS1</strain>
    </source>
</reference>
<organism evidence="1 2">
    <name type="scientific">Candidatus Obscuribacter phosphatis</name>
    <dbReference type="NCBI Taxonomy" id="1906157"/>
    <lineage>
        <taxon>Bacteria</taxon>
        <taxon>Bacillati</taxon>
        <taxon>Candidatus Melainabacteria</taxon>
        <taxon>Candidatus Obscuribacterales</taxon>
        <taxon>Candidatus Obscuribacteraceae</taxon>
        <taxon>Candidatus Obscuribacter</taxon>
    </lineage>
</organism>
<evidence type="ECO:0000313" key="2">
    <source>
        <dbReference type="Proteomes" id="UP000664277"/>
    </source>
</evidence>
<evidence type="ECO:0000313" key="1">
    <source>
        <dbReference type="EMBL" id="MBN8662200.1"/>
    </source>
</evidence>
<sequence length="628" mass="68358">MAEEKEKRVEAASESQQEVIVPDLTHLFEEVYATGKGAEREPAKLNKADLNYLQESLVNLLPAMQKDGSTAALEKQHGGLDLSAMLQSERESGAMGPITKGLYHSYVDWLEKKALPQELERRRAYGLELYESPAFESSGGKVGLKVEHGDAPSSGDISQLKVAARWLSASIEDTDVKERVLIDHTVKELGSSIKDLGLPKGWLQGADQLADQDKMEWLKNTMGLMQLATDSRRYITLMDDLSKASKGLLPFALPPGATVDRDGGGRITALNLNLPQSWRLDSPQDKERLLELEKWLVDKKQELDPVRSQLEVLKKTPELMPANSDLELKDKSVLLSADGQVQQLLNRQASDGKGKDVNLLESRLQVENKDGKVILHQSLQFKHVPVWGYLNLVGVEDVGKPIELTRTYNADDLVVLRHGHEYSVVKASQLRSDGVVDGVKRLGEKALPAAMDAGLVLMGAAETAAALRRPGSGTIGLANGWQLARGLTHTTVGATGVFNSAGARETAWGENLGTARSAYFLAMAGYMTTSGLARSFVPLVPRLKSLLAKPLAGGVAEGSEAVAATRLKSFHGPEGKLLRPLYQGGALTTYASGLMFSPYIAGDLLLQASRLKLENDPTRLIERQARHE</sequence>
<dbReference type="EMBL" id="JAFLCK010000033">
    <property type="protein sequence ID" value="MBN8662200.1"/>
    <property type="molecule type" value="Genomic_DNA"/>
</dbReference>
<protein>
    <submittedName>
        <fullName evidence="1">Uncharacterized protein</fullName>
    </submittedName>
</protein>
<accession>A0A8J7TMI2</accession>
<dbReference type="AlphaFoldDB" id="A0A8J7TMI2"/>
<comment type="caution">
    <text evidence="1">The sequence shown here is derived from an EMBL/GenBank/DDBJ whole genome shotgun (WGS) entry which is preliminary data.</text>
</comment>
<dbReference type="Proteomes" id="UP000664277">
    <property type="component" value="Unassembled WGS sequence"/>
</dbReference>
<name>A0A8J7TMI2_9BACT</name>
<gene>
    <name evidence="1" type="ORF">J0M35_17660</name>
</gene>
<proteinExistence type="predicted"/>